<accession>A0A6B8KH92</accession>
<dbReference type="EMBL" id="CP046052">
    <property type="protein sequence ID" value="QGM46992.1"/>
    <property type="molecule type" value="Genomic_DNA"/>
</dbReference>
<gene>
    <name evidence="3" type="ORF">H2LOC_015560</name>
</gene>
<dbReference type="GO" id="GO:0016740">
    <property type="term" value="F:transferase activity"/>
    <property type="evidence" value="ECO:0007669"/>
    <property type="project" value="UniProtKB-KW"/>
</dbReference>
<dbReference type="SUPFAM" id="SSF55729">
    <property type="entry name" value="Acyl-CoA N-acyltransferases (Nat)"/>
    <property type="match status" value="1"/>
</dbReference>
<feature type="domain" description="BioF2-like acetyltransferase" evidence="2">
    <location>
        <begin position="202"/>
        <end position="344"/>
    </location>
</feature>
<evidence type="ECO:0000313" key="3">
    <source>
        <dbReference type="EMBL" id="QGM46992.1"/>
    </source>
</evidence>
<protein>
    <submittedName>
        <fullName evidence="3">GNAT family N-acetyltransferase</fullName>
    </submittedName>
</protein>
<dbReference type="KEGG" id="mhey:H2LOC_015560"/>
<dbReference type="OrthoDB" id="8565998at2"/>
<keyword evidence="3" id="KW-0808">Transferase</keyword>
<reference evidence="3 4" key="1">
    <citation type="submission" date="2019-11" db="EMBL/GenBank/DDBJ databases">
        <title>The genome sequence of Methylocystis heyeri.</title>
        <authorList>
            <person name="Oshkin I.Y."/>
            <person name="Miroshnikov K."/>
            <person name="Dedysh S.N."/>
        </authorList>
    </citation>
    <scope>NUCLEOTIDE SEQUENCE [LARGE SCALE GENOMIC DNA]</scope>
    <source>
        <strain evidence="3 4">H2</strain>
    </source>
</reference>
<evidence type="ECO:0000313" key="4">
    <source>
        <dbReference type="Proteomes" id="UP000309061"/>
    </source>
</evidence>
<dbReference type="Pfam" id="PF13480">
    <property type="entry name" value="Acetyltransf_6"/>
    <property type="match status" value="1"/>
</dbReference>
<dbReference type="Gene3D" id="3.40.630.30">
    <property type="match status" value="1"/>
</dbReference>
<keyword evidence="4" id="KW-1185">Reference proteome</keyword>
<proteinExistence type="predicted"/>
<sequence length="405" mass="44507">MAIAALDRSTGRSAFRDGSVMPTPRAPGTSWDIAVVRDRDGFEALGQEWNDLFARAGHPEHLFQDHRWLSCWADHYLGDAVGLRIVTGRCDGRLAMIWPLVETFRFGRLTRLGWMGEPVSQYGDVLLEQGPRSQELLALGWQAVRALGADLAILRKTRGDSNVGGLLARVATSCENAQAPFADLAGKSADALARRSPKAQSSRRRLLRRLHETGEIAFCAGVEGAEAERLIGAAFAMKREWLLRRGLYSEPIESGAMPDFFLDLLRRKPGPVETLVDAVLRDGEPVAVGVTLSCKGACFGHLLTHDPACEKQGVGILLADHVMKSCLARGMTRYDMLAPFDPYKAEWADGAAPVADWVVGFSPPGRLLARVWSGGPRQRIKTALKKMPPPIGRAFWPLLRRIRGR</sequence>
<dbReference type="InterPro" id="IPR038740">
    <property type="entry name" value="BioF2-like_GNAT_dom"/>
</dbReference>
<dbReference type="InterPro" id="IPR016181">
    <property type="entry name" value="Acyl_CoA_acyltransferase"/>
</dbReference>
<evidence type="ECO:0000259" key="2">
    <source>
        <dbReference type="Pfam" id="PF13480"/>
    </source>
</evidence>
<feature type="region of interest" description="Disordered" evidence="1">
    <location>
        <begin position="1"/>
        <end position="23"/>
    </location>
</feature>
<name>A0A6B8KH92_9HYPH</name>
<dbReference type="AlphaFoldDB" id="A0A6B8KH92"/>
<dbReference type="Proteomes" id="UP000309061">
    <property type="component" value="Chromosome"/>
</dbReference>
<organism evidence="3 4">
    <name type="scientific">Methylocystis heyeri</name>
    <dbReference type="NCBI Taxonomy" id="391905"/>
    <lineage>
        <taxon>Bacteria</taxon>
        <taxon>Pseudomonadati</taxon>
        <taxon>Pseudomonadota</taxon>
        <taxon>Alphaproteobacteria</taxon>
        <taxon>Hyphomicrobiales</taxon>
        <taxon>Methylocystaceae</taxon>
        <taxon>Methylocystis</taxon>
    </lineage>
</organism>
<evidence type="ECO:0000256" key="1">
    <source>
        <dbReference type="SAM" id="MobiDB-lite"/>
    </source>
</evidence>